<evidence type="ECO:0000313" key="2">
    <source>
        <dbReference type="EMBL" id="AWN50035.1"/>
    </source>
</evidence>
<feature type="domain" description="Phosphoadenosine phosphosulphate reductase" evidence="1">
    <location>
        <begin position="16"/>
        <end position="168"/>
    </location>
</feature>
<dbReference type="SUPFAM" id="SSF52402">
    <property type="entry name" value="Adenine nucleotide alpha hydrolases-like"/>
    <property type="match status" value="1"/>
</dbReference>
<dbReference type="InterPro" id="IPR014729">
    <property type="entry name" value="Rossmann-like_a/b/a_fold"/>
</dbReference>
<protein>
    <submittedName>
        <fullName evidence="2">3'-phosphoadenosine 5'-phosphosulfate sulfotransferase</fullName>
    </submittedName>
</protein>
<evidence type="ECO:0000313" key="3">
    <source>
        <dbReference type="Proteomes" id="UP000245444"/>
    </source>
</evidence>
<proteinExistence type="predicted"/>
<keyword evidence="2" id="KW-0808">Transferase</keyword>
<dbReference type="Proteomes" id="UP000245444">
    <property type="component" value="Chromosome"/>
</dbReference>
<dbReference type="Pfam" id="PF01507">
    <property type="entry name" value="PAPS_reduct"/>
    <property type="match status" value="1"/>
</dbReference>
<evidence type="ECO:0000259" key="1">
    <source>
        <dbReference type="Pfam" id="PF01507"/>
    </source>
</evidence>
<keyword evidence="3" id="KW-1185">Reference proteome</keyword>
<dbReference type="EMBL" id="CP029553">
    <property type="protein sequence ID" value="AWN50035.1"/>
    <property type="molecule type" value="Genomic_DNA"/>
</dbReference>
<accession>A0A2U8WUM5</accession>
<reference evidence="2 3" key="1">
    <citation type="submission" date="2018-05" db="EMBL/GenBank/DDBJ databases">
        <title>Complete Genome Sequence of Methylobacterium sp. 17Sr1-28.</title>
        <authorList>
            <person name="Srinivasan S."/>
        </authorList>
    </citation>
    <scope>NUCLEOTIDE SEQUENCE [LARGE SCALE GENOMIC DNA]</scope>
    <source>
        <strain evidence="2 3">17Sr1-28</strain>
    </source>
</reference>
<dbReference type="InterPro" id="IPR002500">
    <property type="entry name" value="PAPS_reduct_dom"/>
</dbReference>
<dbReference type="GO" id="GO:0016740">
    <property type="term" value="F:transferase activity"/>
    <property type="evidence" value="ECO:0007669"/>
    <property type="project" value="UniProtKB-KW"/>
</dbReference>
<organism evidence="2 3">
    <name type="scientific">Methylobacterium terrae</name>
    <dbReference type="NCBI Taxonomy" id="2202827"/>
    <lineage>
        <taxon>Bacteria</taxon>
        <taxon>Pseudomonadati</taxon>
        <taxon>Pseudomonadota</taxon>
        <taxon>Alphaproteobacteria</taxon>
        <taxon>Hyphomicrobiales</taxon>
        <taxon>Methylobacteriaceae</taxon>
        <taxon>Methylobacterium</taxon>
    </lineage>
</organism>
<dbReference type="KEGG" id="mtea:DK419_13460"/>
<gene>
    <name evidence="2" type="ORF">DK419_13460</name>
</gene>
<sequence>MLKHIIDAHGGQLPADVHVAFCNTGLELPETLDFVQECASRWGVRIVWLEFDPEAEHSTRIVSHNSASRNGEPFDASIRTRNMLPNPVMRTCTIDMKVKRLQAYMRKILGYPQYNSVVGLRHDEQKRVKRMHARAKSNKDGKGIIPVMPLDEAKVSRWDVVAWWKRQNFDLRLPSINGKTPHGNCSLCFLKAKRTVQGIMREAPALADWWIGKERTALLVGATQDPRLCLFRADRPSYERMLQQVRDQGDIEDIGEGEVDDDCACTD</sequence>
<dbReference type="OrthoDB" id="9774475at2"/>
<dbReference type="Gene3D" id="3.40.50.620">
    <property type="entry name" value="HUPs"/>
    <property type="match status" value="1"/>
</dbReference>
<name>A0A2U8WUM5_9HYPH</name>
<dbReference type="AlphaFoldDB" id="A0A2U8WUM5"/>